<dbReference type="GO" id="GO:0003723">
    <property type="term" value="F:RNA binding"/>
    <property type="evidence" value="ECO:0007669"/>
    <property type="project" value="UniProtKB-UniRule"/>
</dbReference>
<dbReference type="STRING" id="3775.A0A1Q3BWM3"/>
<comment type="caution">
    <text evidence="3">The sequence shown here is derived from an EMBL/GenBank/DDBJ whole genome shotgun (WGS) entry which is preliminary data.</text>
</comment>
<organism evidence="3 4">
    <name type="scientific">Cephalotus follicularis</name>
    <name type="common">Albany pitcher plant</name>
    <dbReference type="NCBI Taxonomy" id="3775"/>
    <lineage>
        <taxon>Eukaryota</taxon>
        <taxon>Viridiplantae</taxon>
        <taxon>Streptophyta</taxon>
        <taxon>Embryophyta</taxon>
        <taxon>Tracheophyta</taxon>
        <taxon>Spermatophyta</taxon>
        <taxon>Magnoliopsida</taxon>
        <taxon>eudicotyledons</taxon>
        <taxon>Gunneridae</taxon>
        <taxon>Pentapetalae</taxon>
        <taxon>rosids</taxon>
        <taxon>fabids</taxon>
        <taxon>Oxalidales</taxon>
        <taxon>Cephalotaceae</taxon>
        <taxon>Cephalotus</taxon>
    </lineage>
</organism>
<evidence type="ECO:0000256" key="1">
    <source>
        <dbReference type="PROSITE-ProRule" id="PRU00266"/>
    </source>
</evidence>
<dbReference type="PROSITE" id="PS50137">
    <property type="entry name" value="DS_RBD"/>
    <property type="match status" value="1"/>
</dbReference>
<dbReference type="Gene3D" id="3.30.160.20">
    <property type="match status" value="1"/>
</dbReference>
<dbReference type="SMART" id="SM00358">
    <property type="entry name" value="DSRM"/>
    <property type="match status" value="1"/>
</dbReference>
<dbReference type="SUPFAM" id="SSF54768">
    <property type="entry name" value="dsRNA-binding domain-like"/>
    <property type="match status" value="1"/>
</dbReference>
<protein>
    <submittedName>
        <fullName evidence="3">Dsrm domain-containing protein</fullName>
    </submittedName>
</protein>
<feature type="domain" description="DRBM" evidence="2">
    <location>
        <begin position="84"/>
        <end position="160"/>
    </location>
</feature>
<dbReference type="OrthoDB" id="786951at2759"/>
<gene>
    <name evidence="3" type="ORF">CFOL_v3_15873</name>
</gene>
<evidence type="ECO:0000259" key="2">
    <source>
        <dbReference type="PROSITE" id="PS50137"/>
    </source>
</evidence>
<dbReference type="Proteomes" id="UP000187406">
    <property type="component" value="Unassembled WGS sequence"/>
</dbReference>
<dbReference type="InterPro" id="IPR014720">
    <property type="entry name" value="dsRBD_dom"/>
</dbReference>
<dbReference type="Pfam" id="PF14709">
    <property type="entry name" value="DND1_DSRM"/>
    <property type="match status" value="1"/>
</dbReference>
<evidence type="ECO:0000313" key="3">
    <source>
        <dbReference type="EMBL" id="GAV72385.1"/>
    </source>
</evidence>
<keyword evidence="4" id="KW-1185">Reference proteome</keyword>
<sequence length="169" mass="18879">MDPSITNQHETPTTLKVHAVAKQSPVKETSLVTIPKAHFSYIGESKRLKIMEEEEEELFCSTKCIDPSSANIISKEVEKKGSPSAKSQLFAVCAEKKWKSPMFECCKEEGPGHMKLFTFKVVVEIEDASNAVLECFGAPQSNKKTAAEHAAEGALWFIKHQYFKMTKSH</sequence>
<evidence type="ECO:0000313" key="4">
    <source>
        <dbReference type="Proteomes" id="UP000187406"/>
    </source>
</evidence>
<dbReference type="FunCoup" id="A0A1Q3BWM3">
    <property type="interactions" value="129"/>
</dbReference>
<accession>A0A1Q3BWM3</accession>
<keyword evidence="1" id="KW-0694">RNA-binding</keyword>
<reference evidence="4" key="1">
    <citation type="submission" date="2016-04" db="EMBL/GenBank/DDBJ databases">
        <title>Cephalotus genome sequencing.</title>
        <authorList>
            <person name="Fukushima K."/>
            <person name="Hasebe M."/>
            <person name="Fang X."/>
        </authorList>
    </citation>
    <scope>NUCLEOTIDE SEQUENCE [LARGE SCALE GENOMIC DNA]</scope>
    <source>
        <strain evidence="4">cv. St1</strain>
    </source>
</reference>
<dbReference type="AlphaFoldDB" id="A0A1Q3BWM3"/>
<name>A0A1Q3BWM3_CEPFO</name>
<proteinExistence type="predicted"/>
<dbReference type="InParanoid" id="A0A1Q3BWM3"/>
<dbReference type="EMBL" id="BDDD01000997">
    <property type="protein sequence ID" value="GAV72385.1"/>
    <property type="molecule type" value="Genomic_DNA"/>
</dbReference>